<evidence type="ECO:0000256" key="4">
    <source>
        <dbReference type="ARBA" id="ARBA00022692"/>
    </source>
</evidence>
<evidence type="ECO:0000256" key="6">
    <source>
        <dbReference type="ARBA" id="ARBA00023136"/>
    </source>
</evidence>
<keyword evidence="3" id="KW-0997">Cell inner membrane</keyword>
<accession>A0A242M7J3</accession>
<sequence>MLNSSPPPPEPTAPPVTKRRRRIPIVWLVPLVAVIIGLSMLAHAWFSTGPVITISFRSAAGLTEGKTLVKFKDVTVGTVSSVELSEDGSHVIVEVTFVKSARSLVNAQTRFWVVRPRISVGGASGIDTLLSGAYIGVDKGASKETKTSFIGLEDPPAVISGTPGKAFVLHADDLGSLDINSPVYFRRIQVGRIASYKLDSDSKHVTLQAFINAPYDSFVNGNTRFWNASGVDIALNASGLKVNTQSLATVLAGGVAFATPDAAPGMAESTDPPVATATSDTGESPPGPPTSSPPRSDFVLAKDPQTAMDPPSGPGTYVSLRFNQSLRGLVIGAPVVFAGREFGNVTSVDLDYDRVTHRFPTIVSIEVFARKLGSAISQLPNLTGTRQQQTAEFLRVWVQNGLRAQVKSANLLTGQLYVSLDFIPNAPKVVYNPDARPLTLPTVTANGVDQIEEQISHIMGKVDKIPFDTIGQHLNTSLSDLDATLKQVNTQMLPEATRTIKDAQKTFGTAQKFMSEDAPLTQNLNQTLVEVQRSAQSVRALTDLLARHPEALLRGREKSAFVIDSPATAPALAPTTDQAPTK</sequence>
<evidence type="ECO:0000256" key="2">
    <source>
        <dbReference type="ARBA" id="ARBA00022475"/>
    </source>
</evidence>
<feature type="domain" description="Mce/MlaD" evidence="9">
    <location>
        <begin position="164"/>
        <end position="224"/>
    </location>
</feature>
<feature type="domain" description="Mce/MlaD" evidence="9">
    <location>
        <begin position="315"/>
        <end position="421"/>
    </location>
</feature>
<evidence type="ECO:0000256" key="3">
    <source>
        <dbReference type="ARBA" id="ARBA00022519"/>
    </source>
</evidence>
<evidence type="ECO:0000256" key="5">
    <source>
        <dbReference type="ARBA" id="ARBA00022989"/>
    </source>
</evidence>
<feature type="region of interest" description="Disordered" evidence="7">
    <location>
        <begin position="262"/>
        <end position="315"/>
    </location>
</feature>
<reference evidence="10 11" key="1">
    <citation type="submission" date="2017-03" db="EMBL/GenBank/DDBJ databases">
        <title>Genome analysis of strain PAMC 26577.</title>
        <authorList>
            <person name="Oh H.-M."/>
            <person name="Yang J.-A."/>
        </authorList>
    </citation>
    <scope>NUCLEOTIDE SEQUENCE [LARGE SCALE GENOMIC DNA]</scope>
    <source>
        <strain evidence="10 11">PAMC 26577</strain>
    </source>
</reference>
<feature type="domain" description="Mce/MlaD" evidence="9">
    <location>
        <begin position="49"/>
        <end position="140"/>
    </location>
</feature>
<organism evidence="10 11">
    <name type="scientific">Caballeronia sordidicola</name>
    <name type="common">Burkholderia sordidicola</name>
    <dbReference type="NCBI Taxonomy" id="196367"/>
    <lineage>
        <taxon>Bacteria</taxon>
        <taxon>Pseudomonadati</taxon>
        <taxon>Pseudomonadota</taxon>
        <taxon>Betaproteobacteria</taxon>
        <taxon>Burkholderiales</taxon>
        <taxon>Burkholderiaceae</taxon>
        <taxon>Caballeronia</taxon>
    </lineage>
</organism>
<feature type="transmembrane region" description="Helical" evidence="8">
    <location>
        <begin position="25"/>
        <end position="46"/>
    </location>
</feature>
<dbReference type="PANTHER" id="PTHR30462:SF0">
    <property type="entry name" value="INTERMEMBRANE TRANSPORT PROTEIN YEBT"/>
    <property type="match status" value="1"/>
</dbReference>
<dbReference type="Pfam" id="PF02470">
    <property type="entry name" value="MlaD"/>
    <property type="match status" value="3"/>
</dbReference>
<evidence type="ECO:0000256" key="8">
    <source>
        <dbReference type="SAM" id="Phobius"/>
    </source>
</evidence>
<evidence type="ECO:0000256" key="1">
    <source>
        <dbReference type="ARBA" id="ARBA00004533"/>
    </source>
</evidence>
<dbReference type="GO" id="GO:0005886">
    <property type="term" value="C:plasma membrane"/>
    <property type="evidence" value="ECO:0007669"/>
    <property type="project" value="UniProtKB-SubCell"/>
</dbReference>
<comment type="subcellular location">
    <subcellularLocation>
        <location evidence="1">Cell inner membrane</location>
    </subcellularLocation>
</comment>
<evidence type="ECO:0000313" key="10">
    <source>
        <dbReference type="EMBL" id="OTP66595.1"/>
    </source>
</evidence>
<comment type="caution">
    <text evidence="10">The sequence shown here is derived from an EMBL/GenBank/DDBJ whole genome shotgun (WGS) entry which is preliminary data.</text>
</comment>
<dbReference type="InterPro" id="IPR003399">
    <property type="entry name" value="Mce/MlaD"/>
</dbReference>
<keyword evidence="6 8" id="KW-0472">Membrane</keyword>
<dbReference type="EMBL" id="NBTZ01000159">
    <property type="protein sequence ID" value="OTP66595.1"/>
    <property type="molecule type" value="Genomic_DNA"/>
</dbReference>
<dbReference type="PANTHER" id="PTHR30462">
    <property type="entry name" value="INTERMEMBRANE TRANSPORT PROTEIN PQIB-RELATED"/>
    <property type="match status" value="1"/>
</dbReference>
<name>A0A242M7J3_CABSO</name>
<dbReference type="Proteomes" id="UP000195221">
    <property type="component" value="Unassembled WGS sequence"/>
</dbReference>
<evidence type="ECO:0000259" key="9">
    <source>
        <dbReference type="Pfam" id="PF02470"/>
    </source>
</evidence>
<evidence type="ECO:0000313" key="11">
    <source>
        <dbReference type="Proteomes" id="UP000195221"/>
    </source>
</evidence>
<dbReference type="InterPro" id="IPR051800">
    <property type="entry name" value="PqiA-PqiB_transport"/>
</dbReference>
<keyword evidence="4 8" id="KW-0812">Transmembrane</keyword>
<evidence type="ECO:0000256" key="7">
    <source>
        <dbReference type="SAM" id="MobiDB-lite"/>
    </source>
</evidence>
<proteinExistence type="predicted"/>
<keyword evidence="2" id="KW-1003">Cell membrane</keyword>
<gene>
    <name evidence="10" type="ORF">PAMC26577_37535</name>
</gene>
<dbReference type="AlphaFoldDB" id="A0A242M7J3"/>
<keyword evidence="5 8" id="KW-1133">Transmembrane helix</keyword>
<protein>
    <submittedName>
        <fullName evidence="10">Paraquat-inducible protein B</fullName>
    </submittedName>
</protein>